<dbReference type="AlphaFoldDB" id="A0A7W7ZIP8"/>
<evidence type="ECO:0000313" key="2">
    <source>
        <dbReference type="Proteomes" id="UP000540989"/>
    </source>
</evidence>
<gene>
    <name evidence="1" type="ORF">HDF16_005411</name>
</gene>
<dbReference type="Proteomes" id="UP000540989">
    <property type="component" value="Unassembled WGS sequence"/>
</dbReference>
<sequence length="77" mass="7919">MPKKVCTMSKKTGLPSAETVDPRTIATVLAQECRQPAKFEVGIGVVGSSIAAGYACDTHGKVLATINGFVVTPLDAA</sequence>
<protein>
    <submittedName>
        <fullName evidence="1">Uncharacterized protein</fullName>
    </submittedName>
</protein>
<reference evidence="1 2" key="1">
    <citation type="submission" date="2020-08" db="EMBL/GenBank/DDBJ databases">
        <title>Genomic Encyclopedia of Type Strains, Phase IV (KMG-V): Genome sequencing to study the core and pangenomes of soil and plant-associated prokaryotes.</title>
        <authorList>
            <person name="Whitman W."/>
        </authorList>
    </citation>
    <scope>NUCLEOTIDE SEQUENCE [LARGE SCALE GENOMIC DNA]</scope>
    <source>
        <strain evidence="1 2">M8UP14</strain>
    </source>
</reference>
<keyword evidence="2" id="KW-1185">Reference proteome</keyword>
<evidence type="ECO:0000313" key="1">
    <source>
        <dbReference type="EMBL" id="MBB5060675.1"/>
    </source>
</evidence>
<name>A0A7W7ZIP8_9BACT</name>
<dbReference type="EMBL" id="JACHIP010000017">
    <property type="protein sequence ID" value="MBB5060675.1"/>
    <property type="molecule type" value="Genomic_DNA"/>
</dbReference>
<proteinExistence type="predicted"/>
<comment type="caution">
    <text evidence="1">The sequence shown here is derived from an EMBL/GenBank/DDBJ whole genome shotgun (WGS) entry which is preliminary data.</text>
</comment>
<organism evidence="1 2">
    <name type="scientific">Granulicella aggregans</name>
    <dbReference type="NCBI Taxonomy" id="474949"/>
    <lineage>
        <taxon>Bacteria</taxon>
        <taxon>Pseudomonadati</taxon>
        <taxon>Acidobacteriota</taxon>
        <taxon>Terriglobia</taxon>
        <taxon>Terriglobales</taxon>
        <taxon>Acidobacteriaceae</taxon>
        <taxon>Granulicella</taxon>
    </lineage>
</organism>
<accession>A0A7W7ZIP8</accession>